<dbReference type="GO" id="GO:0032963">
    <property type="term" value="P:collagen metabolic process"/>
    <property type="evidence" value="ECO:0007669"/>
    <property type="project" value="InterPro"/>
</dbReference>
<keyword evidence="9" id="KW-0256">Endoplasmic reticulum</keyword>
<evidence type="ECO:0000256" key="14">
    <source>
        <dbReference type="SAM" id="Coils"/>
    </source>
</evidence>
<dbReference type="KEGG" id="foc:113209395"/>
<feature type="domain" description="Fe2OG dioxygenase" evidence="17">
    <location>
        <begin position="748"/>
        <end position="866"/>
    </location>
</feature>
<evidence type="ECO:0000256" key="10">
    <source>
        <dbReference type="ARBA" id="ARBA00022964"/>
    </source>
</evidence>
<dbReference type="Proteomes" id="UP000504606">
    <property type="component" value="Unplaced"/>
</dbReference>
<dbReference type="SMART" id="SM00702">
    <property type="entry name" value="P4Hc"/>
    <property type="match status" value="1"/>
</dbReference>
<dbReference type="GO" id="GO:0019797">
    <property type="term" value="F:procollagen-proline 3-dioxygenase activity"/>
    <property type="evidence" value="ECO:0007669"/>
    <property type="project" value="UniProtKB-EC"/>
</dbReference>
<evidence type="ECO:0000256" key="1">
    <source>
        <dbReference type="ARBA" id="ARBA00001961"/>
    </source>
</evidence>
<dbReference type="GO" id="GO:0031418">
    <property type="term" value="F:L-ascorbic acid binding"/>
    <property type="evidence" value="ECO:0007669"/>
    <property type="project" value="InterPro"/>
</dbReference>
<keyword evidence="10" id="KW-0223">Dioxygenase</keyword>
<dbReference type="GO" id="GO:0005506">
    <property type="term" value="F:iron ion binding"/>
    <property type="evidence" value="ECO:0007669"/>
    <property type="project" value="InterPro"/>
</dbReference>
<comment type="cofactor">
    <cofactor evidence="2">
        <name>Fe cation</name>
        <dbReference type="ChEBI" id="CHEBI:24875"/>
    </cofactor>
</comment>
<evidence type="ECO:0000256" key="15">
    <source>
        <dbReference type="SAM" id="MobiDB-lite"/>
    </source>
</evidence>
<evidence type="ECO:0000256" key="13">
    <source>
        <dbReference type="ARBA" id="ARBA00023180"/>
    </source>
</evidence>
<dbReference type="InterPro" id="IPR005123">
    <property type="entry name" value="Oxoglu/Fe-dep_dioxygenase_dom"/>
</dbReference>
<evidence type="ECO:0000313" key="18">
    <source>
        <dbReference type="Proteomes" id="UP000504606"/>
    </source>
</evidence>
<keyword evidence="8" id="KW-0802">TPR repeat</keyword>
<evidence type="ECO:0000256" key="8">
    <source>
        <dbReference type="ARBA" id="ARBA00022803"/>
    </source>
</evidence>
<dbReference type="PANTHER" id="PTHR14049">
    <property type="entry name" value="LEPRECAN 1"/>
    <property type="match status" value="1"/>
</dbReference>
<keyword evidence="12" id="KW-0408">Iron</keyword>
<keyword evidence="14" id="KW-0175">Coiled coil</keyword>
<evidence type="ECO:0000256" key="12">
    <source>
        <dbReference type="ARBA" id="ARBA00023004"/>
    </source>
</evidence>
<dbReference type="PANTHER" id="PTHR14049:SF9">
    <property type="entry name" value="PROCOLLAGEN-PROLINE 3-DIOXYGENASE"/>
    <property type="match status" value="1"/>
</dbReference>
<evidence type="ECO:0000313" key="19">
    <source>
        <dbReference type="RefSeq" id="XP_052125769.1"/>
    </source>
</evidence>
<evidence type="ECO:0000256" key="16">
    <source>
        <dbReference type="SAM" id="SignalP"/>
    </source>
</evidence>
<evidence type="ECO:0000256" key="2">
    <source>
        <dbReference type="ARBA" id="ARBA00001962"/>
    </source>
</evidence>
<dbReference type="InterPro" id="IPR039575">
    <property type="entry name" value="P3H"/>
</dbReference>
<organism evidence="18 19">
    <name type="scientific">Frankliniella occidentalis</name>
    <name type="common">Western flower thrips</name>
    <name type="synonym">Euthrips occidentalis</name>
    <dbReference type="NCBI Taxonomy" id="133901"/>
    <lineage>
        <taxon>Eukaryota</taxon>
        <taxon>Metazoa</taxon>
        <taxon>Ecdysozoa</taxon>
        <taxon>Arthropoda</taxon>
        <taxon>Hexapoda</taxon>
        <taxon>Insecta</taxon>
        <taxon>Pterygota</taxon>
        <taxon>Neoptera</taxon>
        <taxon>Paraneoptera</taxon>
        <taxon>Thysanoptera</taxon>
        <taxon>Terebrantia</taxon>
        <taxon>Thripoidea</taxon>
        <taxon>Thripidae</taxon>
        <taxon>Frankliniella</taxon>
    </lineage>
</organism>
<name>A0A9C6U9C9_FRAOC</name>
<dbReference type="OrthoDB" id="8517835at2759"/>
<evidence type="ECO:0000256" key="5">
    <source>
        <dbReference type="ARBA" id="ARBA00022723"/>
    </source>
</evidence>
<dbReference type="AlphaFoldDB" id="A0A9C6U9C9"/>
<accession>A0A9C6U9C9</accession>
<keyword evidence="5" id="KW-0479">Metal-binding</keyword>
<reference evidence="19" key="2">
    <citation type="submission" date="2025-08" db="UniProtKB">
        <authorList>
            <consortium name="RefSeq"/>
        </authorList>
    </citation>
    <scope>IDENTIFICATION</scope>
    <source>
        <tissue evidence="19">Whole organism</tissue>
    </source>
</reference>
<proteinExistence type="inferred from homology"/>
<keyword evidence="11" id="KW-0560">Oxidoreductase</keyword>
<reference evidence="19" key="1">
    <citation type="journal article" date="2018" name="Proc. Natl. Acad. Sci. U.S.A.">
        <title>Phylogenomics and the evolution of hemipteroid insects.</title>
        <authorList>
            <person name="Johnson K.P."/>
            <person name="Dietrich C.H."/>
            <person name="Friedrich F."/>
            <person name="Beutel R.G."/>
            <person name="Wipfler B."/>
            <person name="Peters R.S."/>
            <person name="Allen J.M."/>
            <person name="Petersen M."/>
            <person name="Donath A."/>
            <person name="Walden K.K."/>
            <person name="Kozlov A.M."/>
            <person name="Podsiadlowski L."/>
            <person name="Mayer C."/>
            <person name="Meusemann K."/>
            <person name="Vasilikopoulos A."/>
            <person name="Waterhouse R.M."/>
            <person name="Cameron S.L."/>
            <person name="Weirauch C."/>
            <person name="Swanson D.R."/>
            <person name="Percy D.M."/>
            <person name="Hardy N.B."/>
            <person name="Terry I."/>
            <person name="Liu S."/>
            <person name="Zhou X."/>
            <person name="Misof B."/>
            <person name="Robertson H.M."/>
            <person name="Yoshizawa K."/>
        </authorList>
    </citation>
    <scope>NUCLEOTIDE SEQUENCE</scope>
    <source>
        <tissue evidence="19">Whole organism</tissue>
    </source>
</reference>
<evidence type="ECO:0000256" key="6">
    <source>
        <dbReference type="ARBA" id="ARBA00022729"/>
    </source>
</evidence>
<dbReference type="EC" id="1.14.11.7" evidence="4"/>
<dbReference type="InterPro" id="IPR056585">
    <property type="entry name" value="Leprecan_dom"/>
</dbReference>
<feature type="region of interest" description="Disordered" evidence="15">
    <location>
        <begin position="141"/>
        <end position="198"/>
    </location>
</feature>
<evidence type="ECO:0000259" key="17">
    <source>
        <dbReference type="PROSITE" id="PS51471"/>
    </source>
</evidence>
<comment type="cofactor">
    <cofactor evidence="1">
        <name>L-ascorbate</name>
        <dbReference type="ChEBI" id="CHEBI:38290"/>
    </cofactor>
</comment>
<sequence>MKSPTKLAAVVCVLLLAAGLCAAEDAAIESQDAVVETQDATIEPQDATIEPQDAVVETRDATIEPQDAVVETEDVADESEDVADELDVLDETEYVADKSPLTPTDDTAPTVQETSKDDAQLEEDSEVLQDAGKDALISEAGASAEASPTQDSEDAVDPSSPVTTPPPPSDAEAGEVPDVDSTPATATPPPEPAWNRSAPDWFRRGVDAYLSEHWEECTRSLENAIVEWHFFRRANIDCRVRCGEEARRAAPLYAADVEHLHFVEEMVRATLCILKCKRRAFRGHATPDALPSAVQKTFRDLKAYEYLQLCYYQTQQTQKAASAVFTILSHDPNNEIMKHNLKYYLAKPGIDVNSIVNYESEKFVSLYTLGTEAYFKEEYDAAISNLEASLKEFFKASDECRADCEGPFDQGWLPDFTSSIANHFVYCLKCKAKCQSKLSVLNGEKYDDFLATHFNYLQFAYYKKGNLREACAAAGTYLLFLPGDSTMLENVEYYKTLPKVDDSMFRPRADAEKYIKRQSYEESLLTYISDEFVFEENEDTNEIPHAEEIYKDRGGDVIIKNGTPQSLPWATAHKTLTKIHLEPVNLNQDIAHKSSMLEEKRLMLGKNQKVEGNSAENKIEKKSELNSSFEQLMNQLRRMTDRPIYNLRKEDELGGIRRFVIDGLAEENECERLIQFAKASGVSGDGYGGNKSPHSSQENFEGVTLGRAALMMNFGLIERSVLHLFLSLSERGRNMIAAYFNIPNKNLYFSYTHLVCRSAKPGEFFNSSQYSHEIHADNCWLSKNGDCMKADPAYYWRDYSALIYLNNNFKGGEFLFSADAYGNHIQSTIQPKCGRLVGFSSGIENLHGVRGVEQGSRCALALWFTLDSQRAEWGRALTEEVVHDIENGKEPEPEILHNLQKLVRFDLAQAQSQLLYKSSEQDGSMSDTHQDNFTVR</sequence>
<dbReference type="Pfam" id="PF23557">
    <property type="entry name" value="TPR_leprecan"/>
    <property type="match status" value="1"/>
</dbReference>
<dbReference type="Gene3D" id="1.25.40.10">
    <property type="entry name" value="Tetratricopeptide repeat domain"/>
    <property type="match status" value="2"/>
</dbReference>
<evidence type="ECO:0000256" key="7">
    <source>
        <dbReference type="ARBA" id="ARBA00022737"/>
    </source>
</evidence>
<keyword evidence="18" id="KW-1185">Reference proteome</keyword>
<dbReference type="GeneID" id="113209395"/>
<keyword evidence="6 16" id="KW-0732">Signal</keyword>
<dbReference type="Pfam" id="PF13640">
    <property type="entry name" value="2OG-FeII_Oxy_3"/>
    <property type="match status" value="1"/>
</dbReference>
<feature type="coiled-coil region" evidence="14">
    <location>
        <begin position="615"/>
        <end position="642"/>
    </location>
</feature>
<dbReference type="InterPro" id="IPR006620">
    <property type="entry name" value="Pro_4_hyd_alph"/>
</dbReference>
<comment type="similarity">
    <text evidence="3">Belongs to the leprecan family.</text>
</comment>
<protein>
    <recommendedName>
        <fullName evidence="4">procollagen-proline 3-dioxygenase</fullName>
        <ecNumber evidence="4">1.14.11.7</ecNumber>
    </recommendedName>
</protein>
<dbReference type="PROSITE" id="PS51471">
    <property type="entry name" value="FE2OG_OXY"/>
    <property type="match status" value="1"/>
</dbReference>
<feature type="region of interest" description="Disordered" evidence="15">
    <location>
        <begin position="91"/>
        <end position="126"/>
    </location>
</feature>
<feature type="chain" id="PRO_5038381064" description="procollagen-proline 3-dioxygenase" evidence="16">
    <location>
        <begin position="24"/>
        <end position="936"/>
    </location>
</feature>
<keyword evidence="13" id="KW-0325">Glycoprotein</keyword>
<feature type="signal peptide" evidence="16">
    <location>
        <begin position="1"/>
        <end position="23"/>
    </location>
</feature>
<evidence type="ECO:0000256" key="4">
    <source>
        <dbReference type="ARBA" id="ARBA00012262"/>
    </source>
</evidence>
<evidence type="ECO:0000256" key="11">
    <source>
        <dbReference type="ARBA" id="ARBA00023002"/>
    </source>
</evidence>
<gene>
    <name evidence="19" type="primary">LOC113209395</name>
</gene>
<feature type="compositionally biased region" description="Polar residues" evidence="15">
    <location>
        <begin position="101"/>
        <end position="113"/>
    </location>
</feature>
<dbReference type="InterPro" id="IPR011990">
    <property type="entry name" value="TPR-like_helical_dom_sf"/>
</dbReference>
<dbReference type="Gene3D" id="2.60.120.620">
    <property type="entry name" value="q2cbj1_9rhob like domain"/>
    <property type="match status" value="1"/>
</dbReference>
<evidence type="ECO:0000256" key="9">
    <source>
        <dbReference type="ARBA" id="ARBA00022824"/>
    </source>
</evidence>
<evidence type="ECO:0000256" key="3">
    <source>
        <dbReference type="ARBA" id="ARBA00006487"/>
    </source>
</evidence>
<dbReference type="RefSeq" id="XP_052125769.1">
    <property type="nucleotide sequence ID" value="XM_052269809.1"/>
</dbReference>
<keyword evidence="7" id="KW-0677">Repeat</keyword>
<dbReference type="InterPro" id="IPR044862">
    <property type="entry name" value="Pro_4_hyd_alph_FE2OG_OXY"/>
</dbReference>